<feature type="compositionally biased region" description="Acidic residues" evidence="9">
    <location>
        <begin position="8"/>
        <end position="31"/>
    </location>
</feature>
<dbReference type="Pfam" id="PF09785">
    <property type="entry name" value="Prp31_C"/>
    <property type="match status" value="1"/>
</dbReference>
<dbReference type="PROSITE" id="PS51358">
    <property type="entry name" value="NOP"/>
    <property type="match status" value="1"/>
</dbReference>
<dbReference type="InterPro" id="IPR012976">
    <property type="entry name" value="NOSIC"/>
</dbReference>
<evidence type="ECO:0000256" key="6">
    <source>
        <dbReference type="ARBA" id="ARBA00023187"/>
    </source>
</evidence>
<protein>
    <submittedName>
        <fullName evidence="11">Nop</fullName>
    </submittedName>
</protein>
<dbReference type="SUPFAM" id="SSF89124">
    <property type="entry name" value="Nop domain"/>
    <property type="match status" value="1"/>
</dbReference>
<dbReference type="SMART" id="SM00931">
    <property type="entry name" value="NOSIC"/>
    <property type="match status" value="1"/>
</dbReference>
<dbReference type="GO" id="GO:0045292">
    <property type="term" value="P:mRNA cis splicing, via spliceosome"/>
    <property type="evidence" value="ECO:0007669"/>
    <property type="project" value="EnsemblFungi"/>
</dbReference>
<evidence type="ECO:0000256" key="9">
    <source>
        <dbReference type="SAM" id="MobiDB-lite"/>
    </source>
</evidence>
<dbReference type="Gene3D" id="1.10.246.90">
    <property type="entry name" value="Nop domain"/>
    <property type="match status" value="1"/>
</dbReference>
<keyword evidence="4" id="KW-0747">Spliceosome</keyword>
<dbReference type="GeneID" id="19470285"/>
<keyword evidence="5" id="KW-0694">RNA-binding</keyword>
<dbReference type="InterPro" id="IPR027105">
    <property type="entry name" value="Prp31"/>
</dbReference>
<name>S3DEK1_GLAL2</name>
<evidence type="ECO:0000256" key="8">
    <source>
        <dbReference type="ARBA" id="ARBA00023274"/>
    </source>
</evidence>
<dbReference type="STRING" id="1116229.S3DEK1"/>
<dbReference type="PANTHER" id="PTHR13904">
    <property type="entry name" value="PRE-MRNA SPLICING FACTOR PRP31"/>
    <property type="match status" value="1"/>
</dbReference>
<dbReference type="InterPro" id="IPR036070">
    <property type="entry name" value="Nop_dom_sf"/>
</dbReference>
<dbReference type="GO" id="GO:0046540">
    <property type="term" value="C:U4/U6 x U5 tri-snRNP complex"/>
    <property type="evidence" value="ECO:0007669"/>
    <property type="project" value="EnsemblFungi"/>
</dbReference>
<comment type="similarity">
    <text evidence="2">Belongs to the PRP31 family.</text>
</comment>
<evidence type="ECO:0000256" key="1">
    <source>
        <dbReference type="ARBA" id="ARBA00004123"/>
    </source>
</evidence>
<dbReference type="RefSeq" id="XP_008077623.1">
    <property type="nucleotide sequence ID" value="XM_008079432.1"/>
</dbReference>
<keyword evidence="7" id="KW-0539">Nucleus</keyword>
<dbReference type="InterPro" id="IPR019175">
    <property type="entry name" value="Prp31_C"/>
</dbReference>
<dbReference type="Gene3D" id="1.10.287.4070">
    <property type="match status" value="1"/>
</dbReference>
<dbReference type="PANTHER" id="PTHR13904:SF0">
    <property type="entry name" value="U4_U6 SMALL NUCLEAR RIBONUCLEOPROTEIN PRP31"/>
    <property type="match status" value="1"/>
</dbReference>
<dbReference type="InterPro" id="IPR042239">
    <property type="entry name" value="Nop_C"/>
</dbReference>
<evidence type="ECO:0000256" key="5">
    <source>
        <dbReference type="ARBA" id="ARBA00022884"/>
    </source>
</evidence>
<feature type="region of interest" description="Disordered" evidence="9">
    <location>
        <begin position="1"/>
        <end position="81"/>
    </location>
</feature>
<dbReference type="InterPro" id="IPR002687">
    <property type="entry name" value="Nop_dom"/>
</dbReference>
<dbReference type="eggNOG" id="KOG2574">
    <property type="taxonomic scope" value="Eukaryota"/>
</dbReference>
<evidence type="ECO:0000256" key="2">
    <source>
        <dbReference type="ARBA" id="ARBA00005572"/>
    </source>
</evidence>
<keyword evidence="8" id="KW-0687">Ribonucleoprotein</keyword>
<dbReference type="OrthoDB" id="4771285at2759"/>
<gene>
    <name evidence="11" type="ORF">GLAREA_11243</name>
</gene>
<dbReference type="AlphaFoldDB" id="S3DEK1"/>
<feature type="compositionally biased region" description="Basic residues" evidence="9">
    <location>
        <begin position="409"/>
        <end position="419"/>
    </location>
</feature>
<evidence type="ECO:0000256" key="4">
    <source>
        <dbReference type="ARBA" id="ARBA00022728"/>
    </source>
</evidence>
<dbReference type="GO" id="GO:0000244">
    <property type="term" value="P:spliceosomal tri-snRNP complex assembly"/>
    <property type="evidence" value="ECO:0007669"/>
    <property type="project" value="InterPro"/>
</dbReference>
<evidence type="ECO:0000256" key="7">
    <source>
        <dbReference type="ARBA" id="ARBA00023242"/>
    </source>
</evidence>
<keyword evidence="12" id="KW-1185">Reference proteome</keyword>
<reference evidence="11 12" key="1">
    <citation type="journal article" date="2013" name="BMC Genomics">
        <title>Genomics-driven discovery of the pneumocandin biosynthetic gene cluster in the fungus Glarea lozoyensis.</title>
        <authorList>
            <person name="Chen L."/>
            <person name="Yue Q."/>
            <person name="Zhang X."/>
            <person name="Xiang M."/>
            <person name="Wang C."/>
            <person name="Li S."/>
            <person name="Che Y."/>
            <person name="Ortiz-Lopez F.J."/>
            <person name="Bills G.F."/>
            <person name="Liu X."/>
            <person name="An Z."/>
        </authorList>
    </citation>
    <scope>NUCLEOTIDE SEQUENCE [LARGE SCALE GENOMIC DNA]</scope>
    <source>
        <strain evidence="12">ATCC 20868 / MF5171</strain>
    </source>
</reference>
<organism evidence="11 12">
    <name type="scientific">Glarea lozoyensis (strain ATCC 20868 / MF5171)</name>
    <dbReference type="NCBI Taxonomy" id="1116229"/>
    <lineage>
        <taxon>Eukaryota</taxon>
        <taxon>Fungi</taxon>
        <taxon>Dikarya</taxon>
        <taxon>Ascomycota</taxon>
        <taxon>Pezizomycotina</taxon>
        <taxon>Leotiomycetes</taxon>
        <taxon>Helotiales</taxon>
        <taxon>Helotiaceae</taxon>
        <taxon>Glarea</taxon>
    </lineage>
</organism>
<dbReference type="GO" id="GO:0071011">
    <property type="term" value="C:precatalytic spliceosome"/>
    <property type="evidence" value="ECO:0007669"/>
    <property type="project" value="TreeGrafter"/>
</dbReference>
<feature type="domain" description="Nop" evidence="10">
    <location>
        <begin position="273"/>
        <end position="391"/>
    </location>
</feature>
<keyword evidence="6" id="KW-0508">mRNA splicing</keyword>
<dbReference type="OMA" id="IGNGPMD"/>
<feature type="compositionally biased region" description="Acidic residues" evidence="9">
    <location>
        <begin position="49"/>
        <end position="64"/>
    </location>
</feature>
<keyword evidence="3" id="KW-0507">mRNA processing</keyword>
<proteinExistence type="inferred from homology"/>
<evidence type="ECO:0000259" key="10">
    <source>
        <dbReference type="PROSITE" id="PS51358"/>
    </source>
</evidence>
<dbReference type="Pfam" id="PF01798">
    <property type="entry name" value="Nop"/>
    <property type="match status" value="1"/>
</dbReference>
<dbReference type="EMBL" id="KE145354">
    <property type="protein sequence ID" value="EPE35544.1"/>
    <property type="molecule type" value="Genomic_DNA"/>
</dbReference>
<feature type="compositionally biased region" description="Pro residues" evidence="9">
    <location>
        <begin position="598"/>
        <end position="607"/>
    </location>
</feature>
<dbReference type="GO" id="GO:0003723">
    <property type="term" value="F:RNA binding"/>
    <property type="evidence" value="ECO:0007669"/>
    <property type="project" value="UniProtKB-KW"/>
</dbReference>
<evidence type="ECO:0000313" key="12">
    <source>
        <dbReference type="Proteomes" id="UP000016922"/>
    </source>
</evidence>
<feature type="region of interest" description="Disordered" evidence="9">
    <location>
        <begin position="389"/>
        <end position="425"/>
    </location>
</feature>
<accession>S3DEK1</accession>
<dbReference type="FunFam" id="1.10.246.90:FF:000002">
    <property type="entry name" value="U4/U6 small nuclear ribonucleoprotein Prp31"/>
    <property type="match status" value="1"/>
</dbReference>
<evidence type="ECO:0000256" key="3">
    <source>
        <dbReference type="ARBA" id="ARBA00022664"/>
    </source>
</evidence>
<dbReference type="Proteomes" id="UP000016922">
    <property type="component" value="Unassembled WGS sequence"/>
</dbReference>
<dbReference type="HOGENOM" id="CLU_026337_2_0_1"/>
<dbReference type="FunFam" id="1.10.287.4070:FF:000003">
    <property type="entry name" value="U4/U6 small nuclear ribonucleoprotein PRP31"/>
    <property type="match status" value="1"/>
</dbReference>
<sequence length="607" mass="64971">MSTLADELLQDFEDSGSENGEQQDDGLLADEDGSHAPNPPTLHANGESMELDGDEEDVGDDEEMSGLNDTGVDVEDEEETKAKVEKMELGGVDDVRSVAKLMRTLEPVLERIGHFQSLPPEKQTTHVGSIEDNPEYKLLTQSNTLSTSIDTEIMIVHKYIRDHYSVRFPELETLVTNPLDYAKVVTIIGNGPMDGDSIKALQTSKDNRLGATLRSVLDGPSVMIVTVEATTTKGREMTNEELDRVLRACDMTLALDRAKKTLTDYVQSRMNLFAPNLTALIGSLTAAQLLNFAGGLTGLAKTPACNLPPLGSKKQSGTGFATNVGVRQQGFLYHSPIIRGIPNDLKRQAMRIVSAKVVLAARVDRVHNSPDGSTGEELKASCLERLEKLTEPPPNKGQRALPAPDDKPARKRGGRRARKAKEATAMTDLRKAQNRMIFGKEEKEVGYGTGEGTKGLGMIGQANEGRIRNLQVDQRTKARLSAKNKGWGGATPVGGSASSLRGFGQGASAGIDLRGKGLRASGVGSTAGAGAGTASSIAFTPVQGLELVDPKMQAEMNRKRKAEEDRWFKGGTFTQVGGSMGPPPPPSKKVDTGAGKMAPPPLPAQKK</sequence>
<dbReference type="GO" id="GO:0005687">
    <property type="term" value="C:U4 snRNP"/>
    <property type="evidence" value="ECO:0007669"/>
    <property type="project" value="TreeGrafter"/>
</dbReference>
<evidence type="ECO:0000313" key="11">
    <source>
        <dbReference type="EMBL" id="EPE35544.1"/>
    </source>
</evidence>
<dbReference type="KEGG" id="glz:GLAREA_11243"/>
<comment type="subcellular location">
    <subcellularLocation>
        <location evidence="1">Nucleus</location>
    </subcellularLocation>
</comment>
<feature type="region of interest" description="Disordered" evidence="9">
    <location>
        <begin position="555"/>
        <end position="607"/>
    </location>
</feature>